<dbReference type="Pfam" id="PF13338">
    <property type="entry name" value="AbiEi_4"/>
    <property type="match status" value="1"/>
</dbReference>
<evidence type="ECO:0000313" key="2">
    <source>
        <dbReference type="EMBL" id="AIY18837.1"/>
    </source>
</evidence>
<keyword evidence="3" id="KW-1185">Reference proteome</keyword>
<accession>A0A0A1DQE5</accession>
<protein>
    <recommendedName>
        <fullName evidence="1">AbiEi antitoxin N-terminal domain-containing protein</fullName>
    </recommendedName>
</protein>
<dbReference type="KEGG" id="psim:KR76_22380"/>
<reference evidence="2 3" key="1">
    <citation type="journal article" date="2015" name="Genome Announc.">
        <title>Complete Genome Sequence of Steroid-Transforming Nocardioides simplex VKM Ac-2033D.</title>
        <authorList>
            <person name="Shtratnikova V.Y."/>
            <person name="Schelkunov M.I."/>
            <person name="Pekov Y.A."/>
            <person name="Fokina V.V."/>
            <person name="Logacheva M.D."/>
            <person name="Sokolov S.L."/>
            <person name="Bragin E.Y."/>
            <person name="Ashapkin V.V."/>
            <person name="Donova M.V."/>
        </authorList>
    </citation>
    <scope>NUCLEOTIDE SEQUENCE [LARGE SCALE GENOMIC DNA]</scope>
    <source>
        <strain evidence="2 3">VKM Ac-2033D</strain>
    </source>
</reference>
<dbReference type="EMBL" id="CP009896">
    <property type="protein sequence ID" value="AIY18837.1"/>
    <property type="molecule type" value="Genomic_DNA"/>
</dbReference>
<organism evidence="2 3">
    <name type="scientific">Nocardioides simplex</name>
    <name type="common">Arthrobacter simplex</name>
    <dbReference type="NCBI Taxonomy" id="2045"/>
    <lineage>
        <taxon>Bacteria</taxon>
        <taxon>Bacillati</taxon>
        <taxon>Actinomycetota</taxon>
        <taxon>Actinomycetes</taxon>
        <taxon>Propionibacteriales</taxon>
        <taxon>Nocardioidaceae</taxon>
        <taxon>Pimelobacter</taxon>
    </lineage>
</organism>
<dbReference type="GeneID" id="96611529"/>
<sequence>MHPQLLAIVASRGLITRNQALDRGTSPGDIRAMLRRGEWVLLRRGIYTTAERWRSLDEYVGQPRLRAIAAGMAARRGWVLSHDSACHVLGMPVLRREAQLVHLTRPGWTNAWTENGVKHHLAAFEQHQVLEIDGVRTLDAARTAVDVAREHGIRAGLVACDAALRRGHSHDDLRAAYARMRNWPGVRAARAAVDLADRGAETALESLTRELVIESGIGPPETQFPVRTVRGVFWCDLRVGNHVIEADGFGKYRPVEAGGLATDPERSLRDEKVRERAIADRGLVVTRVIWADLWGARRTEAIARLTRDHRESVTRFGSRLAAELREEAEGIRQRHGDRRSA</sequence>
<dbReference type="AlphaFoldDB" id="A0A0A1DQE5"/>
<gene>
    <name evidence="2" type="ORF">KR76_22380</name>
</gene>
<dbReference type="RefSeq" id="WP_038681472.1">
    <property type="nucleotide sequence ID" value="NZ_BJMC01000012.1"/>
</dbReference>
<proteinExistence type="predicted"/>
<dbReference type="Proteomes" id="UP000030300">
    <property type="component" value="Chromosome"/>
</dbReference>
<dbReference type="STRING" id="2045.KR76_22380"/>
<dbReference type="HOGENOM" id="CLU_052626_4_1_11"/>
<dbReference type="InterPro" id="IPR025159">
    <property type="entry name" value="AbiEi_N"/>
</dbReference>
<name>A0A0A1DQE5_NOCSI</name>
<evidence type="ECO:0000313" key="3">
    <source>
        <dbReference type="Proteomes" id="UP000030300"/>
    </source>
</evidence>
<feature type="domain" description="AbiEi antitoxin N-terminal" evidence="1">
    <location>
        <begin position="4"/>
        <end position="48"/>
    </location>
</feature>
<dbReference type="OrthoDB" id="5517693at2"/>
<dbReference type="eggNOG" id="COG5340">
    <property type="taxonomic scope" value="Bacteria"/>
</dbReference>
<evidence type="ECO:0000259" key="1">
    <source>
        <dbReference type="Pfam" id="PF13338"/>
    </source>
</evidence>